<keyword evidence="4 13" id="KW-0812">Transmembrane</keyword>
<dbReference type="InterPro" id="IPR029044">
    <property type="entry name" value="Nucleotide-diphossugar_trans"/>
</dbReference>
<dbReference type="GO" id="GO:0004653">
    <property type="term" value="F:polypeptide N-acetylgalactosaminyltransferase activity"/>
    <property type="evidence" value="ECO:0007669"/>
    <property type="project" value="TreeGrafter"/>
</dbReference>
<evidence type="ECO:0000256" key="9">
    <source>
        <dbReference type="ARBA" id="ARBA00023136"/>
    </source>
</evidence>
<dbReference type="PANTHER" id="PTHR11675:SF131">
    <property type="entry name" value="POLYPEPTIDE N-ACETYLGALACTOSAMINYLTRANSFERASE 9-RELATED"/>
    <property type="match status" value="1"/>
</dbReference>
<protein>
    <recommendedName>
        <fullName evidence="13">Polypeptide N-acetylgalactosaminyltransferase</fullName>
        <ecNumber evidence="13">2.4.1.-</ecNumber>
    </recommendedName>
    <alternativeName>
        <fullName evidence="13">Protein-UDP acetylgalactosaminyltransferase</fullName>
    </alternativeName>
</protein>
<dbReference type="InterPro" id="IPR000772">
    <property type="entry name" value="Ricin_B_lectin"/>
</dbReference>
<keyword evidence="12 13" id="KW-0464">Manganese</keyword>
<dbReference type="Proteomes" id="UP001195483">
    <property type="component" value="Unassembled WGS sequence"/>
</dbReference>
<dbReference type="PANTHER" id="PTHR11675">
    <property type="entry name" value="N-ACETYLGALACTOSAMINYLTRANSFERASE"/>
    <property type="match status" value="1"/>
</dbReference>
<dbReference type="GO" id="GO:0000139">
    <property type="term" value="C:Golgi membrane"/>
    <property type="evidence" value="ECO:0007669"/>
    <property type="project" value="UniProtKB-SubCell"/>
</dbReference>
<evidence type="ECO:0000256" key="13">
    <source>
        <dbReference type="RuleBase" id="RU361242"/>
    </source>
</evidence>
<comment type="subcellular location">
    <subcellularLocation>
        <location evidence="2 13">Golgi apparatus membrane</location>
        <topology evidence="2 13">Single-pass type II membrane protein</topology>
    </subcellularLocation>
</comment>
<evidence type="ECO:0000256" key="7">
    <source>
        <dbReference type="ARBA" id="ARBA00022989"/>
    </source>
</evidence>
<evidence type="ECO:0000313" key="17">
    <source>
        <dbReference type="Proteomes" id="UP001195483"/>
    </source>
</evidence>
<feature type="domain" description="Glycosyltransferase 2-like" evidence="14">
    <location>
        <begin position="224"/>
        <end position="409"/>
    </location>
</feature>
<dbReference type="GO" id="GO:0006493">
    <property type="term" value="P:protein O-linked glycosylation"/>
    <property type="evidence" value="ECO:0007669"/>
    <property type="project" value="TreeGrafter"/>
</dbReference>
<evidence type="ECO:0000259" key="14">
    <source>
        <dbReference type="Pfam" id="PF00535"/>
    </source>
</evidence>
<proteinExistence type="inferred from homology"/>
<reference evidence="16" key="3">
    <citation type="submission" date="2023-05" db="EMBL/GenBank/DDBJ databases">
        <authorList>
            <person name="Smith C.H."/>
        </authorList>
    </citation>
    <scope>NUCLEOTIDE SEQUENCE</scope>
    <source>
        <strain evidence="16">CHS0354</strain>
        <tissue evidence="16">Mantle</tissue>
    </source>
</reference>
<keyword evidence="5 13" id="KW-0430">Lectin</keyword>
<feature type="domain" description="Ricin B lectin" evidence="15">
    <location>
        <begin position="535"/>
        <end position="616"/>
    </location>
</feature>
<dbReference type="InterPro" id="IPR035992">
    <property type="entry name" value="Ricin_B-like_lectins"/>
</dbReference>
<dbReference type="PROSITE" id="PS50231">
    <property type="entry name" value="RICIN_B_LECTIN"/>
    <property type="match status" value="1"/>
</dbReference>
<evidence type="ECO:0000256" key="12">
    <source>
        <dbReference type="ARBA" id="ARBA00023211"/>
    </source>
</evidence>
<reference evidence="16" key="2">
    <citation type="journal article" date="2021" name="Genome Biol. Evol.">
        <title>Developing a high-quality reference genome for a parasitic bivalve with doubly uniparental inheritance (Bivalvia: Unionida).</title>
        <authorList>
            <person name="Smith C.H."/>
        </authorList>
    </citation>
    <scope>NUCLEOTIDE SEQUENCE</scope>
    <source>
        <strain evidence="16">CHS0354</strain>
        <tissue evidence="16">Mantle</tissue>
    </source>
</reference>
<keyword evidence="13" id="KW-0328">Glycosyltransferase</keyword>
<evidence type="ECO:0000256" key="11">
    <source>
        <dbReference type="ARBA" id="ARBA00023180"/>
    </source>
</evidence>
<evidence type="ECO:0000256" key="2">
    <source>
        <dbReference type="ARBA" id="ARBA00004323"/>
    </source>
</evidence>
<reference evidence="16" key="1">
    <citation type="journal article" date="2021" name="Genome Biol. Evol.">
        <title>A High-Quality Reference Genome for a Parasitic Bivalve with Doubly Uniparental Inheritance (Bivalvia: Unionida).</title>
        <authorList>
            <person name="Smith C.H."/>
        </authorList>
    </citation>
    <scope>NUCLEOTIDE SEQUENCE</scope>
    <source>
        <strain evidence="16">CHS0354</strain>
    </source>
</reference>
<dbReference type="Gene3D" id="2.80.10.50">
    <property type="match status" value="1"/>
</dbReference>
<evidence type="ECO:0000256" key="8">
    <source>
        <dbReference type="ARBA" id="ARBA00023034"/>
    </source>
</evidence>
<evidence type="ECO:0000313" key="16">
    <source>
        <dbReference type="EMBL" id="KAK3603626.1"/>
    </source>
</evidence>
<dbReference type="GO" id="GO:0030246">
    <property type="term" value="F:carbohydrate binding"/>
    <property type="evidence" value="ECO:0007669"/>
    <property type="project" value="UniProtKB-KW"/>
</dbReference>
<dbReference type="FunFam" id="3.90.550.10:FF:000053">
    <property type="entry name" value="Polypeptide N-acetylgalactosaminyltransferase"/>
    <property type="match status" value="1"/>
</dbReference>
<dbReference type="SUPFAM" id="SSF50370">
    <property type="entry name" value="Ricin B-like lectins"/>
    <property type="match status" value="1"/>
</dbReference>
<dbReference type="AlphaFoldDB" id="A0AAE0T4U6"/>
<gene>
    <name evidence="16" type="ORF">CHS0354_017345</name>
</gene>
<dbReference type="Pfam" id="PF00652">
    <property type="entry name" value="Ricin_B_lectin"/>
    <property type="match status" value="1"/>
</dbReference>
<comment type="caution">
    <text evidence="16">The sequence shown here is derived from an EMBL/GenBank/DDBJ whole genome shotgun (WGS) entry which is preliminary data.</text>
</comment>
<keyword evidence="13" id="KW-0808">Transferase</keyword>
<dbReference type="InterPro" id="IPR001173">
    <property type="entry name" value="Glyco_trans_2-like"/>
</dbReference>
<feature type="transmembrane region" description="Helical" evidence="13">
    <location>
        <begin position="16"/>
        <end position="36"/>
    </location>
</feature>
<dbReference type="CDD" id="cd02510">
    <property type="entry name" value="pp-GalNAc-T"/>
    <property type="match status" value="1"/>
</dbReference>
<keyword evidence="10 13" id="KW-1015">Disulfide bond</keyword>
<keyword evidence="8 13" id="KW-0333">Golgi apparatus</keyword>
<evidence type="ECO:0000256" key="4">
    <source>
        <dbReference type="ARBA" id="ARBA00022692"/>
    </source>
</evidence>
<dbReference type="EC" id="2.4.1.-" evidence="13"/>
<dbReference type="EMBL" id="JAEAOA010001069">
    <property type="protein sequence ID" value="KAK3603626.1"/>
    <property type="molecule type" value="Genomic_DNA"/>
</dbReference>
<accession>A0AAE0T4U6</accession>
<name>A0AAE0T4U6_9BIVA</name>
<evidence type="ECO:0000256" key="6">
    <source>
        <dbReference type="ARBA" id="ARBA00022968"/>
    </source>
</evidence>
<keyword evidence="7 13" id="KW-1133">Transmembrane helix</keyword>
<keyword evidence="9 13" id="KW-0472">Membrane</keyword>
<evidence type="ECO:0000256" key="10">
    <source>
        <dbReference type="ARBA" id="ARBA00023157"/>
    </source>
</evidence>
<comment type="pathway">
    <text evidence="13">Protein modification; protein glycosylation.</text>
</comment>
<organism evidence="16 17">
    <name type="scientific">Potamilus streckersoni</name>
    <dbReference type="NCBI Taxonomy" id="2493646"/>
    <lineage>
        <taxon>Eukaryota</taxon>
        <taxon>Metazoa</taxon>
        <taxon>Spiralia</taxon>
        <taxon>Lophotrochozoa</taxon>
        <taxon>Mollusca</taxon>
        <taxon>Bivalvia</taxon>
        <taxon>Autobranchia</taxon>
        <taxon>Heteroconchia</taxon>
        <taxon>Palaeoheterodonta</taxon>
        <taxon>Unionida</taxon>
        <taxon>Unionoidea</taxon>
        <taxon>Unionidae</taxon>
        <taxon>Ambleminae</taxon>
        <taxon>Lampsilini</taxon>
        <taxon>Potamilus</taxon>
    </lineage>
</organism>
<comment type="similarity">
    <text evidence="3 13">Belongs to the glycosyltransferase 2 family. GalNAc-T subfamily.</text>
</comment>
<evidence type="ECO:0000256" key="5">
    <source>
        <dbReference type="ARBA" id="ARBA00022734"/>
    </source>
</evidence>
<evidence type="ECO:0000259" key="15">
    <source>
        <dbReference type="Pfam" id="PF00652"/>
    </source>
</evidence>
<dbReference type="SUPFAM" id="SSF53448">
    <property type="entry name" value="Nucleotide-diphospho-sugar transferases"/>
    <property type="match status" value="1"/>
</dbReference>
<evidence type="ECO:0000256" key="3">
    <source>
        <dbReference type="ARBA" id="ARBA00005680"/>
    </source>
</evidence>
<comment type="cofactor">
    <cofactor evidence="1 13">
        <name>Mn(2+)</name>
        <dbReference type="ChEBI" id="CHEBI:29035"/>
    </cofactor>
</comment>
<keyword evidence="11" id="KW-0325">Glycoprotein</keyword>
<sequence length="668" mass="76878">MMYIRTMVSPTSSRRQFYLICTVSLVWLVCVFIYTMNISGYVHYNHPVHVGDRIDKRLPVEPSHSKVMVSQNYDKGLNPLIEVIPIDDLSVDIPPAEIENNVVRFQKQYGKAVIENGIDPGNGEVKKEEKEMKSRETAKVAILTSFYPDKPLIGPYAPGEMGLPVIIDQDQLSPKERQKYDEGLRRNAFNEYASNMISLHRSLPDGRDLECKQIEYLNDLPDVSVVIIFHNEAWSVLLRTVHSVLDRSPPSLLKEIILVDDFSEFDHLKQPLDEYVSRLAKVSLIRLKERSGLIKARIKGFDASSGEVAIFLDSHCEATQGWLEPLLDRIARNETTVVVPVIDAISDYDLRISFTPARTASTGGFDWDLLFDWRPVQQSEMKRRNYTYYIPFRTPVMAGGLFGINRRFFEKLGKYDADFDIWGAENLELSFKTWMCGGTLETVPCSHVGHIYRNRCPYKTPGLDDILKRNTIRLAEVWLDEFKEYYYDKINNTLGDYGDVSGRKELRQTLNCKSFRWYLNNIYPELFIPSDSTASGEIRNKVKPFCADVVQDLVFERLIPSPCHGNGGNQYWLLSTENDIRRDSRCWYYVARSAEIKLYNCHGKPSQSQWTYRDVKTASDISPQIIANVIICIFCISLKEADAEYNARSRSVEMLPFVKRFMLTICNH</sequence>
<dbReference type="Pfam" id="PF00535">
    <property type="entry name" value="Glycos_transf_2"/>
    <property type="match status" value="1"/>
</dbReference>
<dbReference type="Gene3D" id="3.90.550.10">
    <property type="entry name" value="Spore Coat Polysaccharide Biosynthesis Protein SpsA, Chain A"/>
    <property type="match status" value="1"/>
</dbReference>
<keyword evidence="17" id="KW-1185">Reference proteome</keyword>
<evidence type="ECO:0000256" key="1">
    <source>
        <dbReference type="ARBA" id="ARBA00001936"/>
    </source>
</evidence>
<keyword evidence="6" id="KW-0735">Signal-anchor</keyword>
<dbReference type="InterPro" id="IPR045885">
    <property type="entry name" value="GalNAc-T"/>
</dbReference>